<proteinExistence type="predicted"/>
<dbReference type="AlphaFoldDB" id="A0A0L0MBI2"/>
<comment type="caution">
    <text evidence="2">The sequence shown here is derived from an EMBL/GenBank/DDBJ whole genome shotgun (WGS) entry which is preliminary data.</text>
</comment>
<protein>
    <recommendedName>
        <fullName evidence="4">Fe-S protein</fullName>
    </recommendedName>
</protein>
<keyword evidence="3" id="KW-1185">Reference proteome</keyword>
<reference evidence="3" key="1">
    <citation type="submission" date="2015-06" db="EMBL/GenBank/DDBJ databases">
        <title>Comparative genomics of Burkholderia leaf nodule symbionts.</title>
        <authorList>
            <person name="Carlier A."/>
            <person name="Eberl L."/>
            <person name="Pinto-Carbo M."/>
        </authorList>
    </citation>
    <scope>NUCLEOTIDE SEQUENCE [LARGE SCALE GENOMIC DNA]</scope>
    <source>
        <strain evidence="3">UZHbot4</strain>
    </source>
</reference>
<name>A0A0L0MBI2_9BURK</name>
<dbReference type="Proteomes" id="UP000036959">
    <property type="component" value="Unassembled WGS sequence"/>
</dbReference>
<evidence type="ECO:0008006" key="4">
    <source>
        <dbReference type="Google" id="ProtNLM"/>
    </source>
</evidence>
<accession>A0A0L0MBI2</accession>
<dbReference type="RefSeq" id="WP_050454524.1">
    <property type="nucleotide sequence ID" value="NZ_LFJJ01000114.1"/>
</dbReference>
<evidence type="ECO:0000313" key="2">
    <source>
        <dbReference type="EMBL" id="KND59610.1"/>
    </source>
</evidence>
<evidence type="ECO:0000313" key="3">
    <source>
        <dbReference type="Proteomes" id="UP000036959"/>
    </source>
</evidence>
<dbReference type="Pfam" id="PF06945">
    <property type="entry name" value="DUF1289"/>
    <property type="match status" value="1"/>
</dbReference>
<organism evidence="2 3">
    <name type="scientific">Candidatus Burkholderia verschuerenii</name>
    <dbReference type="NCBI Taxonomy" id="242163"/>
    <lineage>
        <taxon>Bacteria</taxon>
        <taxon>Pseudomonadati</taxon>
        <taxon>Pseudomonadota</taxon>
        <taxon>Betaproteobacteria</taxon>
        <taxon>Burkholderiales</taxon>
        <taxon>Burkholderiaceae</taxon>
        <taxon>Burkholderia</taxon>
    </lineage>
</organism>
<dbReference type="OrthoDB" id="8911262at2"/>
<sequence length="74" mass="8157">MSQPLPPLDLADTITRAKSQAPTGSPCTNVCRIDLGHELCTGCFRSRAEIKHFKSMDDADRRVVLDDLLGPVYI</sequence>
<evidence type="ECO:0000256" key="1">
    <source>
        <dbReference type="SAM" id="MobiDB-lite"/>
    </source>
</evidence>
<dbReference type="EMBL" id="LFJJ01000114">
    <property type="protein sequence ID" value="KND59610.1"/>
    <property type="molecule type" value="Genomic_DNA"/>
</dbReference>
<dbReference type="InterPro" id="IPR010710">
    <property type="entry name" value="DUF1289"/>
</dbReference>
<gene>
    <name evidence="2" type="ORF">BVER_00021c</name>
</gene>
<feature type="region of interest" description="Disordered" evidence="1">
    <location>
        <begin position="1"/>
        <end position="23"/>
    </location>
</feature>